<dbReference type="PIRSF" id="PIRSF017082">
    <property type="entry name" value="YflP"/>
    <property type="match status" value="1"/>
</dbReference>
<dbReference type="Gene3D" id="3.40.190.150">
    <property type="entry name" value="Bordetella uptake gene, domain 1"/>
    <property type="match status" value="1"/>
</dbReference>
<dbReference type="PANTHER" id="PTHR42928:SF5">
    <property type="entry name" value="BLR1237 PROTEIN"/>
    <property type="match status" value="1"/>
</dbReference>
<dbReference type="Gene3D" id="3.40.190.10">
    <property type="entry name" value="Periplasmic binding protein-like II"/>
    <property type="match status" value="1"/>
</dbReference>
<keyword evidence="3" id="KW-1185">Reference proteome</keyword>
<keyword evidence="2" id="KW-0675">Receptor</keyword>
<evidence type="ECO:0000313" key="2">
    <source>
        <dbReference type="EMBL" id="SJZ86368.1"/>
    </source>
</evidence>
<dbReference type="InterPro" id="IPR042100">
    <property type="entry name" value="Bug_dom1"/>
</dbReference>
<dbReference type="STRING" id="225324.SAMN02745126_02610"/>
<dbReference type="CDD" id="cd07012">
    <property type="entry name" value="PBP2_Bug_TTT"/>
    <property type="match status" value="1"/>
</dbReference>
<dbReference type="EMBL" id="FUWJ01000002">
    <property type="protein sequence ID" value="SJZ86368.1"/>
    <property type="molecule type" value="Genomic_DNA"/>
</dbReference>
<sequence>MSQSIRLPRQGRLPRRRFATLAGLAAVAAPLLARGESRWKPEKPITIYNPFAAGGVTDVHVRLLGESVSRIFGQQVIVDVKPGAAGTLAPAMLLNAKPDGYQLAVMSINSLRYPHYQKTNWDPLKDFTYICGLSAYTMGIVVRSDSPWKTIDDMIAAGKKEPEKYNYGTSGTGGTGQLMMIEVEQKTGARFTTVPYKGGAEWMQALMSGQVDFIADAAQWAPFVDDGKCRVLAFATEARIPKYKDTPTLIERGIDVVGQSPYGLVGPKNMPPEIVESLYAAFRQAMAEPKVNEYLDKFIQLPWYKTPAEYRAFAEKYYVEVKPLLIKAGLAKE</sequence>
<comment type="similarity">
    <text evidence="1">Belongs to the UPF0065 (bug) family.</text>
</comment>
<evidence type="ECO:0000313" key="3">
    <source>
        <dbReference type="Proteomes" id="UP000190092"/>
    </source>
</evidence>
<dbReference type="SUPFAM" id="SSF53850">
    <property type="entry name" value="Periplasmic binding protein-like II"/>
    <property type="match status" value="1"/>
</dbReference>
<dbReference type="Proteomes" id="UP000190092">
    <property type="component" value="Unassembled WGS sequence"/>
</dbReference>
<name>A0A1T4P608_9HYPH</name>
<dbReference type="InterPro" id="IPR005064">
    <property type="entry name" value="BUG"/>
</dbReference>
<evidence type="ECO:0000256" key="1">
    <source>
        <dbReference type="ARBA" id="ARBA00006987"/>
    </source>
</evidence>
<gene>
    <name evidence="2" type="ORF">SAMN02745126_02610</name>
</gene>
<protein>
    <submittedName>
        <fullName evidence="2">Tripartite-type tricarboxylate transporter, receptor component TctC</fullName>
    </submittedName>
</protein>
<organism evidence="2 3">
    <name type="scientific">Enhydrobacter aerosaccus</name>
    <dbReference type="NCBI Taxonomy" id="225324"/>
    <lineage>
        <taxon>Bacteria</taxon>
        <taxon>Pseudomonadati</taxon>
        <taxon>Pseudomonadota</taxon>
        <taxon>Alphaproteobacteria</taxon>
        <taxon>Hyphomicrobiales</taxon>
        <taxon>Enhydrobacter</taxon>
    </lineage>
</organism>
<dbReference type="Pfam" id="PF03401">
    <property type="entry name" value="TctC"/>
    <property type="match status" value="1"/>
</dbReference>
<accession>A0A1T4P608</accession>
<proteinExistence type="inferred from homology"/>
<dbReference type="AlphaFoldDB" id="A0A1T4P608"/>
<dbReference type="PANTHER" id="PTHR42928">
    <property type="entry name" value="TRICARBOXYLATE-BINDING PROTEIN"/>
    <property type="match status" value="1"/>
</dbReference>
<reference evidence="3" key="1">
    <citation type="submission" date="2017-02" db="EMBL/GenBank/DDBJ databases">
        <authorList>
            <person name="Varghese N."/>
            <person name="Submissions S."/>
        </authorList>
    </citation>
    <scope>NUCLEOTIDE SEQUENCE [LARGE SCALE GENOMIC DNA]</scope>
    <source>
        <strain evidence="3">ATCC 27094</strain>
    </source>
</reference>